<dbReference type="AlphaFoldDB" id="A0AAD1VTT2"/>
<gene>
    <name evidence="2" type="ORF">PECUL_23A039918</name>
</gene>
<keyword evidence="3" id="KW-1185">Reference proteome</keyword>
<protein>
    <recommendedName>
        <fullName evidence="1">Reverse transcriptase domain-containing protein</fullName>
    </recommendedName>
</protein>
<sequence>KEMPSYLKDTTDVIKIIKNIKWENGYFLVTSDVTALYTSISHEKGCKMIQECLEKSSNFSNIHILFLIDSIRWILENNYFNFNSKFYLQLQGTAMGTRFAPSYANLFMSGWESEVIYNSHNWGTNLVSYHRYINDIFFIWKGTQLDLELFFS</sequence>
<dbReference type="Proteomes" id="UP001295444">
    <property type="component" value="Chromosome 02"/>
</dbReference>
<organism evidence="2 3">
    <name type="scientific">Pelobates cultripes</name>
    <name type="common">Western spadefoot toad</name>
    <dbReference type="NCBI Taxonomy" id="61616"/>
    <lineage>
        <taxon>Eukaryota</taxon>
        <taxon>Metazoa</taxon>
        <taxon>Chordata</taxon>
        <taxon>Craniata</taxon>
        <taxon>Vertebrata</taxon>
        <taxon>Euteleostomi</taxon>
        <taxon>Amphibia</taxon>
        <taxon>Batrachia</taxon>
        <taxon>Anura</taxon>
        <taxon>Pelobatoidea</taxon>
        <taxon>Pelobatidae</taxon>
        <taxon>Pelobates</taxon>
    </lineage>
</organism>
<dbReference type="PROSITE" id="PS50878">
    <property type="entry name" value="RT_POL"/>
    <property type="match status" value="1"/>
</dbReference>
<feature type="non-terminal residue" evidence="2">
    <location>
        <position position="152"/>
    </location>
</feature>
<feature type="domain" description="Reverse transcriptase" evidence="1">
    <location>
        <begin position="1"/>
        <end position="152"/>
    </location>
</feature>
<dbReference type="InterPro" id="IPR000477">
    <property type="entry name" value="RT_dom"/>
</dbReference>
<reference evidence="2" key="1">
    <citation type="submission" date="2022-03" db="EMBL/GenBank/DDBJ databases">
        <authorList>
            <person name="Alioto T."/>
            <person name="Alioto T."/>
            <person name="Gomez Garrido J."/>
        </authorList>
    </citation>
    <scope>NUCLEOTIDE SEQUENCE</scope>
</reference>
<evidence type="ECO:0000313" key="3">
    <source>
        <dbReference type="Proteomes" id="UP001295444"/>
    </source>
</evidence>
<name>A0AAD1VTT2_PELCU</name>
<evidence type="ECO:0000313" key="2">
    <source>
        <dbReference type="EMBL" id="CAH2253519.1"/>
    </source>
</evidence>
<accession>A0AAD1VTT2</accession>
<feature type="non-terminal residue" evidence="2">
    <location>
        <position position="1"/>
    </location>
</feature>
<dbReference type="EMBL" id="OW240913">
    <property type="protein sequence ID" value="CAH2253519.1"/>
    <property type="molecule type" value="Genomic_DNA"/>
</dbReference>
<dbReference type="PANTHER" id="PTHR21301">
    <property type="entry name" value="REVERSE TRANSCRIPTASE"/>
    <property type="match status" value="1"/>
</dbReference>
<dbReference type="PANTHER" id="PTHR21301:SF12">
    <property type="match status" value="1"/>
</dbReference>
<evidence type="ECO:0000259" key="1">
    <source>
        <dbReference type="PROSITE" id="PS50878"/>
    </source>
</evidence>
<proteinExistence type="predicted"/>